<feature type="transmembrane region" description="Helical" evidence="5">
    <location>
        <begin position="111"/>
        <end position="130"/>
    </location>
</feature>
<evidence type="ECO:0000313" key="8">
    <source>
        <dbReference type="Proteomes" id="UP001177023"/>
    </source>
</evidence>
<feature type="transmembrane region" description="Helical" evidence="5">
    <location>
        <begin position="262"/>
        <end position="285"/>
    </location>
</feature>
<reference evidence="7" key="1">
    <citation type="submission" date="2023-06" db="EMBL/GenBank/DDBJ databases">
        <authorList>
            <person name="Delattre M."/>
        </authorList>
    </citation>
    <scope>NUCLEOTIDE SEQUENCE</scope>
    <source>
        <strain evidence="7">AF72</strain>
    </source>
</reference>
<evidence type="ECO:0000259" key="6">
    <source>
        <dbReference type="Pfam" id="PF00916"/>
    </source>
</evidence>
<keyword evidence="4 5" id="KW-0472">Membrane</keyword>
<feature type="domain" description="SLC26A/SulP transporter" evidence="6">
    <location>
        <begin position="60"/>
        <end position="451"/>
    </location>
</feature>
<keyword evidence="3 5" id="KW-1133">Transmembrane helix</keyword>
<evidence type="ECO:0000313" key="7">
    <source>
        <dbReference type="EMBL" id="CAJ0571336.1"/>
    </source>
</evidence>
<feature type="transmembrane region" description="Helical" evidence="5">
    <location>
        <begin position="232"/>
        <end position="250"/>
    </location>
</feature>
<dbReference type="InterPro" id="IPR001902">
    <property type="entry name" value="SLC26A/SulP_fam"/>
</dbReference>
<evidence type="ECO:0000256" key="3">
    <source>
        <dbReference type="ARBA" id="ARBA00022989"/>
    </source>
</evidence>
<dbReference type="Pfam" id="PF00916">
    <property type="entry name" value="Sulfate_transp"/>
    <property type="match status" value="1"/>
</dbReference>
<evidence type="ECO:0000256" key="2">
    <source>
        <dbReference type="ARBA" id="ARBA00022692"/>
    </source>
</evidence>
<feature type="transmembrane region" description="Helical" evidence="5">
    <location>
        <begin position="313"/>
        <end position="333"/>
    </location>
</feature>
<dbReference type="InterPro" id="IPR011547">
    <property type="entry name" value="SLC26A/SulP_dom"/>
</dbReference>
<feature type="transmembrane region" description="Helical" evidence="5">
    <location>
        <begin position="389"/>
        <end position="406"/>
    </location>
</feature>
<sequence>MDRVGEASTSTPIDIPAIQAGIDQKKPAKQIVRESVRKIGAHYAYPFRSASNFWQTKDLLPDMIGGVTTGVMHVPQGIAYSVLAGVPPVNGLYSSCFPDFFYMVFGTSRHASIGSFAVVALLAGVANTNVQEILRMREQNGSFSADPYSPVEIAMTLTLCVGIIQLLCGLLHLQFLTNYFSDALVSGFTTGAAAHVLIEQFDDLLGVKIPKYSGPGYIFKKLFALMVRIPEAKPIILIVSALSLAFLYIGKEYLTPFLKKRFGLKLPIPWELILMAIGSASSYLMSMSQRYGVPVVQHIPIGVPEPSLPILDLIPACLVAALPIAVVATAVHISMAKMLAKQYNYKIDDQQELYALGFTSILGGLFPVYPVSTALGRTMVNVSSGSRTQLSTVFSCVLLLTLILWLGVLIEPLPMCILAAIITVALKGMFQKWDELNAFWTVSKIDAFVWVFSFVCTLCVDVVWGLAASIAFSLAILVARLQWPRWQHFFQPSLGKPATFDGPLSICVHKFNAPLVFANVERQVQNK</sequence>
<dbReference type="EMBL" id="CATQJA010002556">
    <property type="protein sequence ID" value="CAJ0571336.1"/>
    <property type="molecule type" value="Genomic_DNA"/>
</dbReference>
<proteinExistence type="predicted"/>
<evidence type="ECO:0000256" key="5">
    <source>
        <dbReference type="SAM" id="Phobius"/>
    </source>
</evidence>
<protein>
    <recommendedName>
        <fullName evidence="6">SLC26A/SulP transporter domain-containing protein</fullName>
    </recommendedName>
</protein>
<feature type="transmembrane region" description="Helical" evidence="5">
    <location>
        <begin position="151"/>
        <end position="175"/>
    </location>
</feature>
<comment type="caution">
    <text evidence="7">The sequence shown here is derived from an EMBL/GenBank/DDBJ whole genome shotgun (WGS) entry which is preliminary data.</text>
</comment>
<evidence type="ECO:0000256" key="4">
    <source>
        <dbReference type="ARBA" id="ARBA00023136"/>
    </source>
</evidence>
<dbReference type="PANTHER" id="PTHR11814">
    <property type="entry name" value="SULFATE TRANSPORTER"/>
    <property type="match status" value="1"/>
</dbReference>
<feature type="transmembrane region" description="Helical" evidence="5">
    <location>
        <begin position="450"/>
        <end position="479"/>
    </location>
</feature>
<dbReference type="Proteomes" id="UP001177023">
    <property type="component" value="Unassembled WGS sequence"/>
</dbReference>
<dbReference type="GO" id="GO:0016020">
    <property type="term" value="C:membrane"/>
    <property type="evidence" value="ECO:0007669"/>
    <property type="project" value="UniProtKB-SubCell"/>
</dbReference>
<name>A0AA36CNK8_9BILA</name>
<gene>
    <name evidence="7" type="ORF">MSPICULIGERA_LOCUS9746</name>
</gene>
<organism evidence="7 8">
    <name type="scientific">Mesorhabditis spiculigera</name>
    <dbReference type="NCBI Taxonomy" id="96644"/>
    <lineage>
        <taxon>Eukaryota</taxon>
        <taxon>Metazoa</taxon>
        <taxon>Ecdysozoa</taxon>
        <taxon>Nematoda</taxon>
        <taxon>Chromadorea</taxon>
        <taxon>Rhabditida</taxon>
        <taxon>Rhabditina</taxon>
        <taxon>Rhabditomorpha</taxon>
        <taxon>Rhabditoidea</taxon>
        <taxon>Rhabditidae</taxon>
        <taxon>Mesorhabditinae</taxon>
        <taxon>Mesorhabditis</taxon>
    </lineage>
</organism>
<feature type="transmembrane region" description="Helical" evidence="5">
    <location>
        <begin position="413"/>
        <end position="430"/>
    </location>
</feature>
<evidence type="ECO:0000256" key="1">
    <source>
        <dbReference type="ARBA" id="ARBA00004141"/>
    </source>
</evidence>
<keyword evidence="2 5" id="KW-0812">Transmembrane</keyword>
<comment type="subcellular location">
    <subcellularLocation>
        <location evidence="1">Membrane</location>
        <topology evidence="1">Multi-pass membrane protein</topology>
    </subcellularLocation>
</comment>
<keyword evidence="8" id="KW-1185">Reference proteome</keyword>
<dbReference type="AlphaFoldDB" id="A0AA36CNK8"/>
<dbReference type="GO" id="GO:0055085">
    <property type="term" value="P:transmembrane transport"/>
    <property type="evidence" value="ECO:0007669"/>
    <property type="project" value="InterPro"/>
</dbReference>
<feature type="transmembrane region" description="Helical" evidence="5">
    <location>
        <begin position="353"/>
        <end position="369"/>
    </location>
</feature>
<feature type="non-terminal residue" evidence="7">
    <location>
        <position position="1"/>
    </location>
</feature>
<accession>A0AA36CNK8</accession>